<evidence type="ECO:0000256" key="1">
    <source>
        <dbReference type="SAM" id="Phobius"/>
    </source>
</evidence>
<evidence type="ECO:0000313" key="3">
    <source>
        <dbReference type="EMBL" id="GIH99645.1"/>
    </source>
</evidence>
<keyword evidence="1" id="KW-1133">Transmembrane helix</keyword>
<organism evidence="3 4">
    <name type="scientific">Planobispora takensis</name>
    <dbReference type="NCBI Taxonomy" id="1367882"/>
    <lineage>
        <taxon>Bacteria</taxon>
        <taxon>Bacillati</taxon>
        <taxon>Actinomycetota</taxon>
        <taxon>Actinomycetes</taxon>
        <taxon>Streptosporangiales</taxon>
        <taxon>Streptosporangiaceae</taxon>
        <taxon>Planobispora</taxon>
    </lineage>
</organism>
<keyword evidence="1" id="KW-0812">Transmembrane</keyword>
<dbReference type="Proteomes" id="UP000634476">
    <property type="component" value="Unassembled WGS sequence"/>
</dbReference>
<comment type="caution">
    <text evidence="3">The sequence shown here is derived from an EMBL/GenBank/DDBJ whole genome shotgun (WGS) entry which is preliminary data.</text>
</comment>
<evidence type="ECO:0000313" key="4">
    <source>
        <dbReference type="Proteomes" id="UP000634476"/>
    </source>
</evidence>
<reference evidence="3" key="1">
    <citation type="submission" date="2021-01" db="EMBL/GenBank/DDBJ databases">
        <title>Whole genome shotgun sequence of Planobispora takensis NBRC 109077.</title>
        <authorList>
            <person name="Komaki H."/>
            <person name="Tamura T."/>
        </authorList>
    </citation>
    <scope>NUCLEOTIDE SEQUENCE</scope>
    <source>
        <strain evidence="3">NBRC 109077</strain>
    </source>
</reference>
<keyword evidence="1" id="KW-0472">Membrane</keyword>
<name>A0A8J3SU71_9ACTN</name>
<dbReference type="AlphaFoldDB" id="A0A8J3SU71"/>
<dbReference type="RefSeq" id="WP_203874085.1">
    <property type="nucleotide sequence ID" value="NZ_BOOK01000010.1"/>
</dbReference>
<keyword evidence="4" id="KW-1185">Reference proteome</keyword>
<feature type="domain" description="DUF1707" evidence="2">
    <location>
        <begin position="7"/>
        <end position="59"/>
    </location>
</feature>
<evidence type="ECO:0000259" key="2">
    <source>
        <dbReference type="Pfam" id="PF08044"/>
    </source>
</evidence>
<protein>
    <recommendedName>
        <fullName evidence="2">DUF1707 domain-containing protein</fullName>
    </recommendedName>
</protein>
<sequence length="210" mass="23682">MIPGDDLRIGDAEREATMAALREHYAQGRLTHEELDERLGLALTARTGHELALARQNLPDLYGAADHAARRPGDQADRKAWHHADRNAWRAQWKARHHADRAAWKAQWHADRNAWKAQHHAAHAAWKAQWRAEWAARSGHPSRHAGWHRHPARRGGPPVAPLLLLALVIAVIGGGFGFLKFVLLAWLVIGLFRMIHHRGHARRISRSGTP</sequence>
<dbReference type="Pfam" id="PF08044">
    <property type="entry name" value="DUF1707"/>
    <property type="match status" value="1"/>
</dbReference>
<dbReference type="InterPro" id="IPR012551">
    <property type="entry name" value="DUF1707_SHOCT-like"/>
</dbReference>
<proteinExistence type="predicted"/>
<accession>A0A8J3SU71</accession>
<feature type="transmembrane region" description="Helical" evidence="1">
    <location>
        <begin position="162"/>
        <end position="192"/>
    </location>
</feature>
<dbReference type="EMBL" id="BOOK01000010">
    <property type="protein sequence ID" value="GIH99645.1"/>
    <property type="molecule type" value="Genomic_DNA"/>
</dbReference>
<gene>
    <name evidence="3" type="ORF">Pta02_16540</name>
</gene>